<feature type="compositionally biased region" description="Basic and acidic residues" evidence="3">
    <location>
        <begin position="161"/>
        <end position="179"/>
    </location>
</feature>
<dbReference type="AlphaFoldDB" id="A0A317MVL5"/>
<evidence type="ECO:0000313" key="6">
    <source>
        <dbReference type="Proteomes" id="UP000246569"/>
    </source>
</evidence>
<evidence type="ECO:0000313" key="5">
    <source>
        <dbReference type="EMBL" id="PWV62402.1"/>
    </source>
</evidence>
<dbReference type="PANTHER" id="PTHR11102">
    <property type="entry name" value="SEL-1-LIKE PROTEIN"/>
    <property type="match status" value="1"/>
</dbReference>
<dbReference type="Pfam" id="PF08238">
    <property type="entry name" value="Sel1"/>
    <property type="match status" value="3"/>
</dbReference>
<dbReference type="EMBL" id="QGTJ01000004">
    <property type="protein sequence ID" value="PWV62402.1"/>
    <property type="molecule type" value="Genomic_DNA"/>
</dbReference>
<organism evidence="5 6">
    <name type="scientific">Plasticicumulans acidivorans</name>
    <dbReference type="NCBI Taxonomy" id="886464"/>
    <lineage>
        <taxon>Bacteria</taxon>
        <taxon>Pseudomonadati</taxon>
        <taxon>Pseudomonadota</taxon>
        <taxon>Gammaproteobacteria</taxon>
        <taxon>Candidatus Competibacteraceae</taxon>
        <taxon>Plasticicumulans</taxon>
    </lineage>
</organism>
<proteinExistence type="predicted"/>
<sequence length="188" mass="19494">MKKILLIAALTAALAGCSSLQGAGSKPADTTAAAEVKPEVADALKKLRTAAEAGDPAAQTRLGMVYARGEAGVATDISEAAKWFRKASDQGFAPAQTNLAVAYLTGQGGVPQDPTEAARLTKLAAEQGWPPAMTQLGFMYGKGAGVKQSWPDAEKWLKQASAKGDENAKRLLSEIEQMKKGGAPAKKP</sequence>
<dbReference type="PROSITE" id="PS51257">
    <property type="entry name" value="PROKAR_LIPOPROTEIN"/>
    <property type="match status" value="1"/>
</dbReference>
<evidence type="ECO:0000256" key="2">
    <source>
        <dbReference type="ARBA" id="ARBA00022729"/>
    </source>
</evidence>
<dbReference type="InterPro" id="IPR006597">
    <property type="entry name" value="Sel1-like"/>
</dbReference>
<reference evidence="5 6" key="1">
    <citation type="submission" date="2018-05" db="EMBL/GenBank/DDBJ databases">
        <title>Genomic Encyclopedia of Type Strains, Phase IV (KMG-IV): sequencing the most valuable type-strain genomes for metagenomic binning, comparative biology and taxonomic classification.</title>
        <authorList>
            <person name="Goeker M."/>
        </authorList>
    </citation>
    <scope>NUCLEOTIDE SEQUENCE [LARGE SCALE GENOMIC DNA]</scope>
    <source>
        <strain evidence="5 6">DSM 23606</strain>
    </source>
</reference>
<dbReference type="SMART" id="SM00671">
    <property type="entry name" value="SEL1"/>
    <property type="match status" value="3"/>
</dbReference>
<evidence type="ECO:0000256" key="1">
    <source>
        <dbReference type="ARBA" id="ARBA00017922"/>
    </source>
</evidence>
<dbReference type="Proteomes" id="UP000246569">
    <property type="component" value="Unassembled WGS sequence"/>
</dbReference>
<feature type="signal peptide" evidence="4">
    <location>
        <begin position="1"/>
        <end position="23"/>
    </location>
</feature>
<dbReference type="InterPro" id="IPR011990">
    <property type="entry name" value="TPR-like_helical_dom_sf"/>
</dbReference>
<dbReference type="PANTHER" id="PTHR11102:SF160">
    <property type="entry name" value="ERAD-ASSOCIATED E3 UBIQUITIN-PROTEIN LIGASE COMPONENT HRD3"/>
    <property type="match status" value="1"/>
</dbReference>
<keyword evidence="6" id="KW-1185">Reference proteome</keyword>
<keyword evidence="2 4" id="KW-0732">Signal</keyword>
<protein>
    <recommendedName>
        <fullName evidence="1">Type IV secretion system putative lipoprotein virB7</fullName>
    </recommendedName>
</protein>
<evidence type="ECO:0000256" key="3">
    <source>
        <dbReference type="SAM" id="MobiDB-lite"/>
    </source>
</evidence>
<dbReference type="InterPro" id="IPR050767">
    <property type="entry name" value="Sel1_AlgK"/>
</dbReference>
<feature type="region of interest" description="Disordered" evidence="3">
    <location>
        <begin position="161"/>
        <end position="188"/>
    </location>
</feature>
<dbReference type="Gene3D" id="1.25.40.10">
    <property type="entry name" value="Tetratricopeptide repeat domain"/>
    <property type="match status" value="1"/>
</dbReference>
<name>A0A317MVL5_9GAMM</name>
<dbReference type="InterPro" id="IPR012640">
    <property type="entry name" value="Membr_lipoprot_lipid_attach_CS"/>
</dbReference>
<feature type="chain" id="PRO_5016392111" description="Type IV secretion system putative lipoprotein virB7" evidence="4">
    <location>
        <begin position="24"/>
        <end position="188"/>
    </location>
</feature>
<dbReference type="SUPFAM" id="SSF81901">
    <property type="entry name" value="HCP-like"/>
    <property type="match status" value="1"/>
</dbReference>
<comment type="caution">
    <text evidence="5">The sequence shown here is derived from an EMBL/GenBank/DDBJ whole genome shotgun (WGS) entry which is preliminary data.</text>
</comment>
<dbReference type="RefSeq" id="WP_170123552.1">
    <property type="nucleotide sequence ID" value="NZ_QGTJ01000004.1"/>
</dbReference>
<accession>A0A317MVL5</accession>
<evidence type="ECO:0000256" key="4">
    <source>
        <dbReference type="SAM" id="SignalP"/>
    </source>
</evidence>
<gene>
    <name evidence="5" type="ORF">C7443_104197</name>
</gene>
<dbReference type="Pfam" id="PF08139">
    <property type="entry name" value="LPAM_1"/>
    <property type="match status" value="1"/>
</dbReference>